<dbReference type="GeneID" id="28729609"/>
<gene>
    <name evidence="4" type="ORF">Malapachy_3258</name>
</gene>
<dbReference type="SUPFAM" id="SSF53474">
    <property type="entry name" value="alpha/beta-Hydrolases"/>
    <property type="match status" value="1"/>
</dbReference>
<dbReference type="AlphaFoldDB" id="A0A0M9VQU5"/>
<dbReference type="InterPro" id="IPR002925">
    <property type="entry name" value="Dienelactn_hydro"/>
</dbReference>
<dbReference type="STRING" id="77020.A0A0M9VQU5"/>
<keyword evidence="5" id="KW-1185">Reference proteome</keyword>
<dbReference type="PANTHER" id="PTHR47668:SF1">
    <property type="entry name" value="DIENELACTONE HYDROLASE DOMAIN-CONTAINING PROTEIN-RELATED"/>
    <property type="match status" value="1"/>
</dbReference>
<sequence>MPPVEVDYKSKGRTEKILDDMNAYVTGPETSEKVIVGIYDVFGCWSTTEQGADILAQLTGMKVVLPDFFRGEPLPNDSFPMDTPEKQQIVNNFLGTKGNPMTVKGDLMQVSQKLKANGAKSIGVYGLCWGSKPATLACSEKETPFAAIAQLHPSLLDAKDASALQVPMASLTSKDEPEELMKDFYANLKANSAIASRCIDHHYPDIPHGFAGSRANLKDQANLEAYKDAYQRTAKFFVDVL</sequence>
<protein>
    <submittedName>
        <fullName evidence="4">Dienelactone hydrolase</fullName>
    </submittedName>
</protein>
<dbReference type="PANTHER" id="PTHR47668">
    <property type="entry name" value="DIENELACTONE HYDROLASE FAMILY PROTEIN (AFU_ORTHOLOGUE AFUA_6G01940)"/>
    <property type="match status" value="1"/>
</dbReference>
<keyword evidence="4" id="KW-0378">Hydrolase</keyword>
<organism evidence="4 5">
    <name type="scientific">Malassezia pachydermatis</name>
    <dbReference type="NCBI Taxonomy" id="77020"/>
    <lineage>
        <taxon>Eukaryota</taxon>
        <taxon>Fungi</taxon>
        <taxon>Dikarya</taxon>
        <taxon>Basidiomycota</taxon>
        <taxon>Ustilaginomycotina</taxon>
        <taxon>Malasseziomycetes</taxon>
        <taxon>Malasseziales</taxon>
        <taxon>Malasseziaceae</taxon>
        <taxon>Malassezia</taxon>
    </lineage>
</organism>
<dbReference type="Gene3D" id="3.40.50.1820">
    <property type="entry name" value="alpha/beta hydrolase"/>
    <property type="match status" value="1"/>
</dbReference>
<dbReference type="OrthoDB" id="2147163at2759"/>
<dbReference type="InterPro" id="IPR029058">
    <property type="entry name" value="AB_hydrolase_fold"/>
</dbReference>
<feature type="domain" description="Dienelactone hydrolase" evidence="3">
    <location>
        <begin position="21"/>
        <end position="239"/>
    </location>
</feature>
<dbReference type="Proteomes" id="UP000037751">
    <property type="component" value="Unassembled WGS sequence"/>
</dbReference>
<dbReference type="RefSeq" id="XP_017993545.1">
    <property type="nucleotide sequence ID" value="XM_018137733.1"/>
</dbReference>
<proteinExistence type="predicted"/>
<evidence type="ECO:0000313" key="5">
    <source>
        <dbReference type="Proteomes" id="UP000037751"/>
    </source>
</evidence>
<accession>A0A0M9VQU5</accession>
<dbReference type="Pfam" id="PF01738">
    <property type="entry name" value="DLH"/>
    <property type="match status" value="1"/>
</dbReference>
<evidence type="ECO:0000256" key="2">
    <source>
        <dbReference type="ARBA" id="ARBA00048461"/>
    </source>
</evidence>
<evidence type="ECO:0000313" key="4">
    <source>
        <dbReference type="EMBL" id="KOS15913.1"/>
    </source>
</evidence>
<evidence type="ECO:0000259" key="3">
    <source>
        <dbReference type="Pfam" id="PF01738"/>
    </source>
</evidence>
<reference evidence="4 5" key="1">
    <citation type="submission" date="2015-07" db="EMBL/GenBank/DDBJ databases">
        <title>Draft Genome Sequence of Malassezia furfur CBS1878 and Malassezia pachydermatis CBS1879.</title>
        <authorList>
            <person name="Triana S."/>
            <person name="Ohm R."/>
            <person name="Gonzalez A."/>
            <person name="DeCock H."/>
            <person name="Restrepo S."/>
            <person name="Celis A."/>
        </authorList>
    </citation>
    <scope>NUCLEOTIDE SEQUENCE [LARGE SCALE GENOMIC DNA]</scope>
    <source>
        <strain evidence="4 5">CBS 1879</strain>
    </source>
</reference>
<name>A0A0M9VQU5_9BASI</name>
<evidence type="ECO:0000256" key="1">
    <source>
        <dbReference type="ARBA" id="ARBA00047591"/>
    </source>
</evidence>
<comment type="caution">
    <text evidence="4">The sequence shown here is derived from an EMBL/GenBank/DDBJ whole genome shotgun (WGS) entry which is preliminary data.</text>
</comment>
<dbReference type="EMBL" id="LGAV01000001">
    <property type="protein sequence ID" value="KOS15913.1"/>
    <property type="molecule type" value="Genomic_DNA"/>
</dbReference>
<dbReference type="GO" id="GO:0016787">
    <property type="term" value="F:hydrolase activity"/>
    <property type="evidence" value="ECO:0007669"/>
    <property type="project" value="UniProtKB-KW"/>
</dbReference>
<comment type="catalytic activity">
    <reaction evidence="2">
        <text>a monoacylglycerol + H2O = glycerol + a fatty acid + H(+)</text>
        <dbReference type="Rhea" id="RHEA:15245"/>
        <dbReference type="ChEBI" id="CHEBI:15377"/>
        <dbReference type="ChEBI" id="CHEBI:15378"/>
        <dbReference type="ChEBI" id="CHEBI:17408"/>
        <dbReference type="ChEBI" id="CHEBI:17754"/>
        <dbReference type="ChEBI" id="CHEBI:28868"/>
    </reaction>
</comment>
<comment type="catalytic activity">
    <reaction evidence="1">
        <text>a diacylglycerol + H2O = a monoacylglycerol + a fatty acid + H(+)</text>
        <dbReference type="Rhea" id="RHEA:32731"/>
        <dbReference type="ChEBI" id="CHEBI:15377"/>
        <dbReference type="ChEBI" id="CHEBI:15378"/>
        <dbReference type="ChEBI" id="CHEBI:17408"/>
        <dbReference type="ChEBI" id="CHEBI:18035"/>
        <dbReference type="ChEBI" id="CHEBI:28868"/>
    </reaction>
</comment>
<dbReference type="VEuPathDB" id="FungiDB:Malapachy_3258"/>